<dbReference type="EMBL" id="DMDD01000270">
    <property type="protein sequence ID" value="HAF73315.1"/>
    <property type="molecule type" value="Genomic_DNA"/>
</dbReference>
<keyword evidence="1" id="KW-0472">Membrane</keyword>
<protein>
    <recommendedName>
        <fullName evidence="4">Phosphatidic acid phosphatase type 2/haloperoxidase domain-containing protein</fullName>
    </recommendedName>
</protein>
<evidence type="ECO:0000313" key="2">
    <source>
        <dbReference type="EMBL" id="HAF73315.1"/>
    </source>
</evidence>
<reference evidence="2 3" key="1">
    <citation type="journal article" date="2018" name="Nat. Biotechnol.">
        <title>A standardized bacterial taxonomy based on genome phylogeny substantially revises the tree of life.</title>
        <authorList>
            <person name="Parks D.H."/>
            <person name="Chuvochina M."/>
            <person name="Waite D.W."/>
            <person name="Rinke C."/>
            <person name="Skarshewski A."/>
            <person name="Chaumeil P.A."/>
            <person name="Hugenholtz P."/>
        </authorList>
    </citation>
    <scope>NUCLEOTIDE SEQUENCE [LARGE SCALE GENOMIC DNA]</scope>
    <source>
        <strain evidence="2">UBA9851</strain>
    </source>
</reference>
<dbReference type="InterPro" id="IPR036938">
    <property type="entry name" value="PAP2/HPO_sf"/>
</dbReference>
<evidence type="ECO:0000256" key="1">
    <source>
        <dbReference type="SAM" id="Phobius"/>
    </source>
</evidence>
<dbReference type="Proteomes" id="UP000260925">
    <property type="component" value="Unassembled WGS sequence"/>
</dbReference>
<name>A0A3B9QWD1_9CORY</name>
<evidence type="ECO:0000313" key="3">
    <source>
        <dbReference type="Proteomes" id="UP000260925"/>
    </source>
</evidence>
<gene>
    <name evidence="2" type="ORF">DCL06_11390</name>
</gene>
<dbReference type="AlphaFoldDB" id="A0A3B9QWD1"/>
<dbReference type="SUPFAM" id="SSF48317">
    <property type="entry name" value="Acid phosphatase/Vanadium-dependent haloperoxidase"/>
    <property type="match status" value="1"/>
</dbReference>
<feature type="transmembrane region" description="Helical" evidence="1">
    <location>
        <begin position="21"/>
        <end position="40"/>
    </location>
</feature>
<sequence length="62" mass="6418">MLAAVEAFSRGASGVHYVHDALSGLALGLVVTTATVLVLVPRLTPVVARRMPGLLTPPGRQL</sequence>
<keyword evidence="1" id="KW-1133">Transmembrane helix</keyword>
<keyword evidence="1" id="KW-0812">Transmembrane</keyword>
<organism evidence="2 3">
    <name type="scientific">Corynebacterium variabile</name>
    <dbReference type="NCBI Taxonomy" id="1727"/>
    <lineage>
        <taxon>Bacteria</taxon>
        <taxon>Bacillati</taxon>
        <taxon>Actinomycetota</taxon>
        <taxon>Actinomycetes</taxon>
        <taxon>Mycobacteriales</taxon>
        <taxon>Corynebacteriaceae</taxon>
        <taxon>Corynebacterium</taxon>
    </lineage>
</organism>
<comment type="caution">
    <text evidence="2">The sequence shown here is derived from an EMBL/GenBank/DDBJ whole genome shotgun (WGS) entry which is preliminary data.</text>
</comment>
<accession>A0A3B9QWD1</accession>
<proteinExistence type="predicted"/>
<evidence type="ECO:0008006" key="4">
    <source>
        <dbReference type="Google" id="ProtNLM"/>
    </source>
</evidence>